<sequence length="410" mass="42484">MRNWWRFLTALVTSLAGAVIFPAWAHGDSVGDAAGGAAGSAEASAQQILEHTAQAELDHVDTQSIDAYWHQIEAQYGGFLPHPNGTSLIQSLLQHGGPSLHGVVSGLLHYFFQEVVDDLGLFGGLLILSVAAALLRMMQASFAEESVGEVAQMVVSFLLAALVTRSLVETFGSARQAIESMNHFMLATMPVSIALLAGSGSFASAAFFQPTLLFCVNLVSNLVFLVVFPLIFLAAVLELASSMAPRYPLTRLASLARTASLSILSFALVVFVGVTAVQGTGRGIADGLALRTMKFGVGTFVPVVGKAVSDAAETVLGASLLVKNAVGLAGLVVIALIAAFPAMKILAVSAMYSAGAAVMQPIAQTPVISCLGALAKTMVIVFAAVATVALMFFFAICILLAAANLAVITA</sequence>
<keyword evidence="1" id="KW-0812">Transmembrane</keyword>
<dbReference type="Pfam" id="PF09546">
    <property type="entry name" value="Spore_III_AE"/>
    <property type="match status" value="1"/>
</dbReference>
<dbReference type="RefSeq" id="WP_076344859.1">
    <property type="nucleotide sequence ID" value="NZ_FTOO01000002.1"/>
</dbReference>
<dbReference type="OrthoDB" id="2373222at2"/>
<feature type="transmembrane region" description="Helical" evidence="1">
    <location>
        <begin position="350"/>
        <end position="374"/>
    </location>
</feature>
<name>A0A1N7KNM6_9BACL</name>
<keyword evidence="4" id="KW-1185">Reference proteome</keyword>
<evidence type="ECO:0000313" key="4">
    <source>
        <dbReference type="Proteomes" id="UP000186156"/>
    </source>
</evidence>
<feature type="transmembrane region" description="Helical" evidence="1">
    <location>
        <begin position="258"/>
        <end position="277"/>
    </location>
</feature>
<keyword evidence="1" id="KW-0472">Membrane</keyword>
<evidence type="ECO:0000256" key="1">
    <source>
        <dbReference type="SAM" id="Phobius"/>
    </source>
</evidence>
<dbReference type="AlphaFoldDB" id="A0A1N7KNM6"/>
<evidence type="ECO:0000313" key="3">
    <source>
        <dbReference type="EMBL" id="SIS63195.1"/>
    </source>
</evidence>
<feature type="transmembrane region" description="Helical" evidence="1">
    <location>
        <begin position="380"/>
        <end position="407"/>
    </location>
</feature>
<dbReference type="STRING" id="252246.SAMN05421799_10277"/>
<feature type="transmembrane region" description="Helical" evidence="1">
    <location>
        <begin position="211"/>
        <end position="237"/>
    </location>
</feature>
<dbReference type="InterPro" id="IPR014194">
    <property type="entry name" value="Spore_III_AE"/>
</dbReference>
<gene>
    <name evidence="3" type="ORF">SAMN05421799_10277</name>
</gene>
<keyword evidence="2" id="KW-0732">Signal</keyword>
<organism evidence="3 4">
    <name type="scientific">Alicyclobacillus vulcanalis</name>
    <dbReference type="NCBI Taxonomy" id="252246"/>
    <lineage>
        <taxon>Bacteria</taxon>
        <taxon>Bacillati</taxon>
        <taxon>Bacillota</taxon>
        <taxon>Bacilli</taxon>
        <taxon>Bacillales</taxon>
        <taxon>Alicyclobacillaceae</taxon>
        <taxon>Alicyclobacillus</taxon>
    </lineage>
</organism>
<feature type="transmembrane region" description="Helical" evidence="1">
    <location>
        <begin position="184"/>
        <end position="205"/>
    </location>
</feature>
<proteinExistence type="predicted"/>
<accession>A0A1N7KNM6</accession>
<evidence type="ECO:0000256" key="2">
    <source>
        <dbReference type="SAM" id="SignalP"/>
    </source>
</evidence>
<dbReference type="Proteomes" id="UP000186156">
    <property type="component" value="Unassembled WGS sequence"/>
</dbReference>
<reference evidence="4" key="1">
    <citation type="submission" date="2017-01" db="EMBL/GenBank/DDBJ databases">
        <authorList>
            <person name="Varghese N."/>
            <person name="Submissions S."/>
        </authorList>
    </citation>
    <scope>NUCLEOTIDE SEQUENCE [LARGE SCALE GENOMIC DNA]</scope>
    <source>
        <strain evidence="4">DSM 16176</strain>
    </source>
</reference>
<dbReference type="NCBIfam" id="TIGR02829">
    <property type="entry name" value="spore_III_AE"/>
    <property type="match status" value="1"/>
</dbReference>
<feature type="transmembrane region" description="Helical" evidence="1">
    <location>
        <begin position="325"/>
        <end position="343"/>
    </location>
</feature>
<feature type="chain" id="PRO_5013315172" evidence="2">
    <location>
        <begin position="26"/>
        <end position="410"/>
    </location>
</feature>
<feature type="signal peptide" evidence="2">
    <location>
        <begin position="1"/>
        <end position="25"/>
    </location>
</feature>
<keyword evidence="1" id="KW-1133">Transmembrane helix</keyword>
<feature type="transmembrane region" description="Helical" evidence="1">
    <location>
        <begin position="119"/>
        <end position="138"/>
    </location>
</feature>
<protein>
    <submittedName>
        <fullName evidence="3">Stage III sporulation protein AE</fullName>
    </submittedName>
</protein>
<feature type="transmembrane region" description="Helical" evidence="1">
    <location>
        <begin position="150"/>
        <end position="172"/>
    </location>
</feature>
<dbReference type="EMBL" id="FTOO01000002">
    <property type="protein sequence ID" value="SIS63195.1"/>
    <property type="molecule type" value="Genomic_DNA"/>
</dbReference>